<dbReference type="InterPro" id="IPR017905">
    <property type="entry name" value="ERV/ALR_sulphydryl_oxidase"/>
</dbReference>
<dbReference type="EMBL" id="MK072507">
    <property type="protein sequence ID" value="AYV86405.1"/>
    <property type="molecule type" value="Genomic_DNA"/>
</dbReference>
<evidence type="ECO:0000313" key="9">
    <source>
        <dbReference type="EMBL" id="AYV86405.1"/>
    </source>
</evidence>
<keyword evidence="3 7" id="KW-0274">FAD</keyword>
<name>A0A3G5AGR5_9VIRU</name>
<protein>
    <recommendedName>
        <fullName evidence="7">Sulfhydryl oxidase</fullName>
        <ecNumber evidence="7">1.8.3.2</ecNumber>
    </recommendedName>
</protein>
<feature type="non-terminal residue" evidence="9">
    <location>
        <position position="288"/>
    </location>
</feature>
<comment type="cofactor">
    <cofactor evidence="1 7">
        <name>FAD</name>
        <dbReference type="ChEBI" id="CHEBI:57692"/>
    </cofactor>
</comment>
<dbReference type="EC" id="1.8.3.2" evidence="7"/>
<comment type="catalytic activity">
    <reaction evidence="6 7">
        <text>2 R'C(R)SH + O2 = R'C(R)S-S(R)CR' + H2O2</text>
        <dbReference type="Rhea" id="RHEA:17357"/>
        <dbReference type="ChEBI" id="CHEBI:15379"/>
        <dbReference type="ChEBI" id="CHEBI:16240"/>
        <dbReference type="ChEBI" id="CHEBI:16520"/>
        <dbReference type="ChEBI" id="CHEBI:17412"/>
        <dbReference type="EC" id="1.8.3.2"/>
    </reaction>
</comment>
<keyword evidence="5" id="KW-1015">Disulfide bond</keyword>
<dbReference type="GO" id="GO:0016972">
    <property type="term" value="F:thiol oxidase activity"/>
    <property type="evidence" value="ECO:0007669"/>
    <property type="project" value="UniProtKB-EC"/>
</dbReference>
<evidence type="ECO:0000256" key="4">
    <source>
        <dbReference type="ARBA" id="ARBA00023002"/>
    </source>
</evidence>
<keyword evidence="4 7" id="KW-0560">Oxidoreductase</keyword>
<organism evidence="9">
    <name type="scientific">Sylvanvirus sp</name>
    <dbReference type="NCBI Taxonomy" id="2487774"/>
    <lineage>
        <taxon>Viruses</taxon>
    </lineage>
</organism>
<dbReference type="PROSITE" id="PS51324">
    <property type="entry name" value="ERV_ALR"/>
    <property type="match status" value="1"/>
</dbReference>
<proteinExistence type="predicted"/>
<feature type="domain" description="ERV/ALR sulfhydryl oxidase" evidence="8">
    <location>
        <begin position="37"/>
        <end position="152"/>
    </location>
</feature>
<evidence type="ECO:0000256" key="5">
    <source>
        <dbReference type="ARBA" id="ARBA00023157"/>
    </source>
</evidence>
<evidence type="ECO:0000256" key="7">
    <source>
        <dbReference type="RuleBase" id="RU371123"/>
    </source>
</evidence>
<sequence length="288" mass="33755">MDDEETETNLSHSDDGNPLEEQVVPWSKHGIVSLSDRGFSTKLWGPPHWLTRFSLAANMSDLNTYHPHWIAFLFRQSFGSTGPCHHCCHTDRQLVFRPDLNFDELVLKPCYLNPSLKLADILIQYEILKKNKVNTKLNKHLLDLDFIRFTLLNKTDPDLKHAWEYGFWNWLYIQILMFPLDVSIVARRQHNALAAQYQDYVHFIQQMKHMLPIGTFRKKWIVAYYNNPPTARTFSSRENLFIWAYQIHTFVVTTGTSRSTLRHSIYEMGRTFEALRSSSCTNAKNVCQ</sequence>
<evidence type="ECO:0000256" key="1">
    <source>
        <dbReference type="ARBA" id="ARBA00001974"/>
    </source>
</evidence>
<reference evidence="9" key="1">
    <citation type="submission" date="2018-10" db="EMBL/GenBank/DDBJ databases">
        <title>Hidden diversity of soil giant viruses.</title>
        <authorList>
            <person name="Schulz F."/>
            <person name="Alteio L."/>
            <person name="Goudeau D."/>
            <person name="Ryan E.M."/>
            <person name="Malmstrom R.R."/>
            <person name="Blanchard J."/>
            <person name="Woyke T."/>
        </authorList>
    </citation>
    <scope>NUCLEOTIDE SEQUENCE</scope>
    <source>
        <strain evidence="9">SYV1</strain>
    </source>
</reference>
<accession>A0A3G5AGR5</accession>
<dbReference type="InterPro" id="IPR036774">
    <property type="entry name" value="ERV/ALR_sulphydryl_oxid_sf"/>
</dbReference>
<gene>
    <name evidence="9" type="ORF">Sylvanvirus1_1</name>
</gene>
<evidence type="ECO:0000256" key="6">
    <source>
        <dbReference type="ARBA" id="ARBA00048864"/>
    </source>
</evidence>
<evidence type="ECO:0000256" key="2">
    <source>
        <dbReference type="ARBA" id="ARBA00022630"/>
    </source>
</evidence>
<keyword evidence="2 7" id="KW-0285">Flavoprotein</keyword>
<evidence type="ECO:0000256" key="3">
    <source>
        <dbReference type="ARBA" id="ARBA00022827"/>
    </source>
</evidence>
<dbReference type="Gene3D" id="1.20.120.310">
    <property type="entry name" value="ERV/ALR sulfhydryl oxidase domain"/>
    <property type="match status" value="1"/>
</dbReference>
<evidence type="ECO:0000259" key="8">
    <source>
        <dbReference type="PROSITE" id="PS51324"/>
    </source>
</evidence>